<protein>
    <submittedName>
        <fullName evidence="2">Uncharacterized protein</fullName>
    </submittedName>
</protein>
<proteinExistence type="predicted"/>
<keyword evidence="1" id="KW-1133">Transmembrane helix</keyword>
<feature type="transmembrane region" description="Helical" evidence="1">
    <location>
        <begin position="106"/>
        <end position="129"/>
    </location>
</feature>
<dbReference type="Proteomes" id="UP000005580">
    <property type="component" value="Unassembled WGS sequence"/>
</dbReference>
<evidence type="ECO:0000256" key="1">
    <source>
        <dbReference type="SAM" id="Phobius"/>
    </source>
</evidence>
<sequence>MDEKMTDINKLCKLYIKQGLWAIIGLSFLILSIMWIGAIKGMLVPLTVAVVFSLMSEITEAKVWCRVAQRAVDSLPTFFMAVSGFRMLLALIVFFVYYLIAGRSEMSVFFLIFLVFYLMLIIHHALFFAKMQKS</sequence>
<organism evidence="2 3">
    <name type="scientific">Hoylesella oralis ATCC 33269</name>
    <dbReference type="NCBI Taxonomy" id="873533"/>
    <lineage>
        <taxon>Bacteria</taxon>
        <taxon>Pseudomonadati</taxon>
        <taxon>Bacteroidota</taxon>
        <taxon>Bacteroidia</taxon>
        <taxon>Bacteroidales</taxon>
        <taxon>Prevotellaceae</taxon>
        <taxon>Hoylesella</taxon>
    </lineage>
</organism>
<evidence type="ECO:0000313" key="2">
    <source>
        <dbReference type="EMBL" id="EFZ36301.1"/>
    </source>
</evidence>
<accession>E7RSV0</accession>
<dbReference type="RefSeq" id="WP_004370604.1">
    <property type="nucleotide sequence ID" value="NZ_GL833119.1"/>
</dbReference>
<dbReference type="HOGENOM" id="CLU_151936_1_0_10"/>
<name>E7RSV0_9BACT</name>
<keyword evidence="3" id="KW-1185">Reference proteome</keyword>
<comment type="caution">
    <text evidence="2">The sequence shown here is derived from an EMBL/GenBank/DDBJ whole genome shotgun (WGS) entry which is preliminary data.</text>
</comment>
<keyword evidence="1" id="KW-0812">Transmembrane</keyword>
<dbReference type="STRING" id="28134.SAMN05444288_0966"/>
<gene>
    <name evidence="2" type="ORF">HMPREF0663_12368</name>
</gene>
<dbReference type="EMBL" id="AEPE02000006">
    <property type="protein sequence ID" value="EFZ36301.1"/>
    <property type="molecule type" value="Genomic_DNA"/>
</dbReference>
<evidence type="ECO:0000313" key="3">
    <source>
        <dbReference type="Proteomes" id="UP000005580"/>
    </source>
</evidence>
<feature type="transmembrane region" description="Helical" evidence="1">
    <location>
        <begin position="77"/>
        <end position="100"/>
    </location>
</feature>
<dbReference type="AlphaFoldDB" id="E7RSV0"/>
<keyword evidence="1" id="KW-0472">Membrane</keyword>
<reference evidence="2" key="1">
    <citation type="submission" date="2011-01" db="EMBL/GenBank/DDBJ databases">
        <authorList>
            <person name="Muzny D."/>
            <person name="Qin X."/>
            <person name="Buhay C."/>
            <person name="Dugan-Rocha S."/>
            <person name="Ding Y."/>
            <person name="Chen G."/>
            <person name="Hawes A."/>
            <person name="Holder M."/>
            <person name="Jhangiani S."/>
            <person name="Johnson A."/>
            <person name="Khan Z."/>
            <person name="Li Z."/>
            <person name="Liu W."/>
            <person name="Liu X."/>
            <person name="Perez L."/>
            <person name="Shen H."/>
            <person name="Wang Q."/>
            <person name="Watt J."/>
            <person name="Xi L."/>
            <person name="Xin Y."/>
            <person name="Zhou J."/>
            <person name="Deng J."/>
            <person name="Jiang H."/>
            <person name="Liu Y."/>
            <person name="Qu J."/>
            <person name="Song X.-Z."/>
            <person name="Zhang L."/>
            <person name="Villasana D."/>
            <person name="Johnson A."/>
            <person name="Liu J."/>
            <person name="Liyanage D."/>
            <person name="Lorensuhewa L."/>
            <person name="Robinson T."/>
            <person name="Song A."/>
            <person name="Song B.-B."/>
            <person name="Dinh H."/>
            <person name="Thornton R."/>
            <person name="Coyle M."/>
            <person name="Francisco L."/>
            <person name="Jackson L."/>
            <person name="Javaid M."/>
            <person name="Korchina V."/>
            <person name="Kovar C."/>
            <person name="Mata R."/>
            <person name="Mathew T."/>
            <person name="Ngo R."/>
            <person name="Nguyen L."/>
            <person name="Nguyen N."/>
            <person name="Okwuonu G."/>
            <person name="Ongeri F."/>
            <person name="Pham C."/>
            <person name="Simmons D."/>
            <person name="Wilczek-Boney K."/>
            <person name="Hale W."/>
            <person name="Jakkamsetti A."/>
            <person name="Pham P."/>
            <person name="Ruth R."/>
            <person name="San Lucas F."/>
            <person name="Warren J."/>
            <person name="Zhang J."/>
            <person name="Zhao Z."/>
            <person name="Zhou C."/>
            <person name="Zhu D."/>
            <person name="Lee S."/>
            <person name="Bess C."/>
            <person name="Blankenburg K."/>
            <person name="Forbes L."/>
            <person name="Fu Q."/>
            <person name="Gubbala S."/>
            <person name="Hirani K."/>
            <person name="Jayaseelan J.C."/>
            <person name="Lara F."/>
            <person name="Munidasa M."/>
            <person name="Palculict T."/>
            <person name="Patil S."/>
            <person name="Pu L.-L."/>
            <person name="Saada N."/>
            <person name="Tang L."/>
            <person name="Weissenberger G."/>
            <person name="Zhu Y."/>
            <person name="Hemphill L."/>
            <person name="Shang Y."/>
            <person name="Youmans B."/>
            <person name="Ayvaz T."/>
            <person name="Ross M."/>
            <person name="Santibanez J."/>
            <person name="Aqrawi P."/>
            <person name="Gross S."/>
            <person name="Joshi V."/>
            <person name="Fowler G."/>
            <person name="Nazareth L."/>
            <person name="Reid J."/>
            <person name="Worley K."/>
            <person name="Petrosino J."/>
            <person name="Highlander S."/>
            <person name="Gibbs R."/>
        </authorList>
    </citation>
    <scope>NUCLEOTIDE SEQUENCE [LARGE SCALE GENOMIC DNA]</scope>
    <source>
        <strain evidence="2">ATCC 33269</strain>
    </source>
</reference>
<feature type="transmembrane region" description="Helical" evidence="1">
    <location>
        <begin position="20"/>
        <end position="38"/>
    </location>
</feature>